<feature type="domain" description="Acyl-CoA thioesterase 2 C-terminal" evidence="3">
    <location>
        <begin position="256"/>
        <end position="356"/>
    </location>
</feature>
<organism evidence="5 6">
    <name type="scientific">Hondaea fermentalgiana</name>
    <dbReference type="NCBI Taxonomy" id="2315210"/>
    <lineage>
        <taxon>Eukaryota</taxon>
        <taxon>Sar</taxon>
        <taxon>Stramenopiles</taxon>
        <taxon>Bigyra</taxon>
        <taxon>Labyrinthulomycetes</taxon>
        <taxon>Thraustochytrida</taxon>
        <taxon>Thraustochytriidae</taxon>
        <taxon>Hondaea</taxon>
    </lineage>
</organism>
<dbReference type="Proteomes" id="UP000241890">
    <property type="component" value="Unassembled WGS sequence"/>
</dbReference>
<dbReference type="Pfam" id="PF02551">
    <property type="entry name" value="Acyl_CoA_thio"/>
    <property type="match status" value="1"/>
</dbReference>
<name>A0A2R5GAI0_9STRA</name>
<evidence type="ECO:0000256" key="1">
    <source>
        <dbReference type="ARBA" id="ARBA00006538"/>
    </source>
</evidence>
<dbReference type="OrthoDB" id="68328at2759"/>
<dbReference type="AlphaFoldDB" id="A0A2R5GAI0"/>
<dbReference type="InterPro" id="IPR029069">
    <property type="entry name" value="HotDog_dom_sf"/>
</dbReference>
<keyword evidence="2" id="KW-0378">Hydrolase</keyword>
<dbReference type="CDD" id="cd03445">
    <property type="entry name" value="Thioesterase_II_repeat2"/>
    <property type="match status" value="1"/>
</dbReference>
<dbReference type="GO" id="GO:0006637">
    <property type="term" value="P:acyl-CoA metabolic process"/>
    <property type="evidence" value="ECO:0007669"/>
    <property type="project" value="InterPro"/>
</dbReference>
<accession>A0A2R5GAI0</accession>
<comment type="caution">
    <text evidence="5">The sequence shown here is derived from an EMBL/GenBank/DDBJ whole genome shotgun (WGS) entry which is preliminary data.</text>
</comment>
<evidence type="ECO:0000259" key="4">
    <source>
        <dbReference type="Pfam" id="PF13622"/>
    </source>
</evidence>
<dbReference type="InterPro" id="IPR042171">
    <property type="entry name" value="Acyl-CoA_hotdog"/>
</dbReference>
<dbReference type="CDD" id="cd03444">
    <property type="entry name" value="Thioesterase_II_repeat1"/>
    <property type="match status" value="1"/>
</dbReference>
<dbReference type="InterPro" id="IPR003703">
    <property type="entry name" value="Acyl_CoA_thio"/>
</dbReference>
<dbReference type="PANTHER" id="PTHR11066">
    <property type="entry name" value="ACYL-COA THIOESTERASE"/>
    <property type="match status" value="1"/>
</dbReference>
<gene>
    <name evidence="5" type="ORF">FCC1311_113871</name>
</gene>
<comment type="similarity">
    <text evidence="1">Belongs to the C/M/P thioester hydrolase family.</text>
</comment>
<evidence type="ECO:0000259" key="3">
    <source>
        <dbReference type="Pfam" id="PF02551"/>
    </source>
</evidence>
<dbReference type="Gene3D" id="2.40.160.210">
    <property type="entry name" value="Acyl-CoA thioesterase, double hotdog domain"/>
    <property type="match status" value="1"/>
</dbReference>
<protein>
    <submittedName>
        <fullName evidence="5">Acyl-coenzyme A thioesterase 8</fullName>
    </submittedName>
</protein>
<dbReference type="EMBL" id="BEYU01000023">
    <property type="protein sequence ID" value="GBG26748.1"/>
    <property type="molecule type" value="Genomic_DNA"/>
</dbReference>
<feature type="domain" description="Acyl-CoA thioesterase-like N-terminal HotDog" evidence="4">
    <location>
        <begin position="64"/>
        <end position="141"/>
    </location>
</feature>
<sequence>MTLVEHAARAGTRARTKAGTFRDLSLQDFVAHLSVKPLGRDDDAGTAARGADVFEARSNQDFGWGRLFGGQPMGQSLAAASLTVPESMTAHWMSCMFVREGMCDELPRFAVERVRDGRSFASRRVRAFQGHGDILDMLVNFHVEEPGFEHQARPVPPGLVSPQDLGPNRARYEAFAKSQGKTIDEVLPKPVQYLMLDEEQPILVRPGLLRDVAGSPEALDPHQHSWMKVNGPGGKAKADFYETIADEEAPADLRTELTDEQLSQAMLAFMVDFGFLGTSLLPHKKSVWQKTVMAASLTHSMHFHKPIAFCGPEDESPWLLFDQESPTATTGRGFVSGEIYNANTGTLVATALQEGLVRPVRPKKT</sequence>
<dbReference type="SUPFAM" id="SSF54637">
    <property type="entry name" value="Thioesterase/thiol ester dehydrase-isomerase"/>
    <property type="match status" value="2"/>
</dbReference>
<evidence type="ECO:0000313" key="6">
    <source>
        <dbReference type="Proteomes" id="UP000241890"/>
    </source>
</evidence>
<evidence type="ECO:0000313" key="5">
    <source>
        <dbReference type="EMBL" id="GBG26748.1"/>
    </source>
</evidence>
<reference evidence="5 6" key="1">
    <citation type="submission" date="2017-12" db="EMBL/GenBank/DDBJ databases">
        <title>Sequencing, de novo assembly and annotation of complete genome of a new Thraustochytrid species, strain FCC1311.</title>
        <authorList>
            <person name="Sedici K."/>
            <person name="Godart F."/>
            <person name="Aiese Cigliano R."/>
            <person name="Sanseverino W."/>
            <person name="Barakat M."/>
            <person name="Ortet P."/>
            <person name="Marechal E."/>
            <person name="Cagnac O."/>
            <person name="Amato A."/>
        </authorList>
    </citation>
    <scope>NUCLEOTIDE SEQUENCE [LARGE SCALE GENOMIC DNA]</scope>
</reference>
<proteinExistence type="inferred from homology"/>
<dbReference type="PANTHER" id="PTHR11066:SF34">
    <property type="entry name" value="ACYL-COENZYME A THIOESTERASE 8"/>
    <property type="match status" value="1"/>
</dbReference>
<dbReference type="InterPro" id="IPR025652">
    <property type="entry name" value="TesB_C"/>
</dbReference>
<dbReference type="InterPro" id="IPR049449">
    <property type="entry name" value="TesB_ACOT8-like_N"/>
</dbReference>
<keyword evidence="6" id="KW-1185">Reference proteome</keyword>
<dbReference type="InParanoid" id="A0A2R5GAI0"/>
<dbReference type="Pfam" id="PF13622">
    <property type="entry name" value="4HBT_3"/>
    <property type="match status" value="1"/>
</dbReference>
<evidence type="ECO:0000256" key="2">
    <source>
        <dbReference type="ARBA" id="ARBA00022801"/>
    </source>
</evidence>
<dbReference type="GO" id="GO:0009062">
    <property type="term" value="P:fatty acid catabolic process"/>
    <property type="evidence" value="ECO:0007669"/>
    <property type="project" value="TreeGrafter"/>
</dbReference>
<dbReference type="GO" id="GO:0047617">
    <property type="term" value="F:fatty acyl-CoA hydrolase activity"/>
    <property type="evidence" value="ECO:0007669"/>
    <property type="project" value="InterPro"/>
</dbReference>